<sequence length="36" mass="4323">MDVINKDLLEQLKESQEEGVVVEVFDFEDYMDKFCH</sequence>
<dbReference type="AlphaFoldDB" id="A0A174LWN9"/>
<dbReference type="Proteomes" id="UP000095454">
    <property type="component" value="Unassembled WGS sequence"/>
</dbReference>
<reference evidence="1 2" key="1">
    <citation type="submission" date="2015-09" db="EMBL/GenBank/DDBJ databases">
        <authorList>
            <consortium name="Pathogen Informatics"/>
        </authorList>
    </citation>
    <scope>NUCLEOTIDE SEQUENCE [LARGE SCALE GENOMIC DNA]</scope>
    <source>
        <strain evidence="1 2">2789STDY5834902</strain>
    </source>
</reference>
<protein>
    <submittedName>
        <fullName evidence="1">Uncharacterized protein</fullName>
    </submittedName>
</protein>
<evidence type="ECO:0000313" key="2">
    <source>
        <dbReference type="Proteomes" id="UP000095454"/>
    </source>
</evidence>
<organism evidence="1 2">
    <name type="scientific">Collinsella aerofaciens</name>
    <dbReference type="NCBI Taxonomy" id="74426"/>
    <lineage>
        <taxon>Bacteria</taxon>
        <taxon>Bacillati</taxon>
        <taxon>Actinomycetota</taxon>
        <taxon>Coriobacteriia</taxon>
        <taxon>Coriobacteriales</taxon>
        <taxon>Coriobacteriaceae</taxon>
        <taxon>Collinsella</taxon>
    </lineage>
</organism>
<dbReference type="EMBL" id="CZAQ01000032">
    <property type="protein sequence ID" value="CUP28592.1"/>
    <property type="molecule type" value="Genomic_DNA"/>
</dbReference>
<gene>
    <name evidence="1" type="ORF">ERS852514_01596</name>
</gene>
<accession>A0A174LWN9</accession>
<evidence type="ECO:0000313" key="1">
    <source>
        <dbReference type="EMBL" id="CUP28592.1"/>
    </source>
</evidence>
<proteinExistence type="predicted"/>
<name>A0A174LWN9_9ACTN</name>